<dbReference type="RefSeq" id="WP_207940166.1">
    <property type="nucleotide sequence ID" value="NZ_CP147251.1"/>
</dbReference>
<sequence length="111" mass="12647">MANFVKTSDLSERISFNQVKNVKNEFGEVERQEVEIFSCWASVHTLMLKDIVASVGTVLEGTITFIIRYYQDYAIDNAMTLKWNGKKFSIVQITPGEFKKDFTTVIAKAVL</sequence>
<evidence type="ECO:0000313" key="2">
    <source>
        <dbReference type="Proteomes" id="UP000664701"/>
    </source>
</evidence>
<dbReference type="NCBIfam" id="TIGR01563">
    <property type="entry name" value="gp16_SPP1"/>
    <property type="match status" value="1"/>
</dbReference>
<dbReference type="EMBL" id="CP147251">
    <property type="protein sequence ID" value="WYJ77729.1"/>
    <property type="molecule type" value="Genomic_DNA"/>
</dbReference>
<dbReference type="InterPro" id="IPR008767">
    <property type="entry name" value="Phage_SPP1_head-tail_adaptor"/>
</dbReference>
<dbReference type="Pfam" id="PF05521">
    <property type="entry name" value="Phage_HCP"/>
    <property type="match status" value="1"/>
</dbReference>
<name>A0ABZ2SPL4_9ENTE</name>
<organism evidence="1 2">
    <name type="scientific">Candidatus Enterococcus lowellii</name>
    <dbReference type="NCBI Taxonomy" id="2230877"/>
    <lineage>
        <taxon>Bacteria</taxon>
        <taxon>Bacillati</taxon>
        <taxon>Bacillota</taxon>
        <taxon>Bacilli</taxon>
        <taxon>Lactobacillales</taxon>
        <taxon>Enterococcaceae</taxon>
        <taxon>Enterococcus</taxon>
    </lineage>
</organism>
<dbReference type="Gene3D" id="2.40.10.270">
    <property type="entry name" value="Bacteriophage SPP1 head-tail adaptor protein"/>
    <property type="match status" value="1"/>
</dbReference>
<accession>A0ABZ2SPL4</accession>
<evidence type="ECO:0000313" key="1">
    <source>
        <dbReference type="EMBL" id="WYJ77729.1"/>
    </source>
</evidence>
<evidence type="ECO:0008006" key="3">
    <source>
        <dbReference type="Google" id="ProtNLM"/>
    </source>
</evidence>
<gene>
    <name evidence="1" type="ORF">DOK78_002367</name>
</gene>
<reference evidence="1 2" key="1">
    <citation type="submission" date="2024-03" db="EMBL/GenBank/DDBJ databases">
        <title>The Genome Sequence of Enterococcus sp. DIV2402.</title>
        <authorList>
            <consortium name="The Broad Institute Genomics Platform"/>
            <consortium name="The Broad Institute Microbial Omics Core"/>
            <consortium name="The Broad Institute Genomic Center for Infectious Diseases"/>
            <person name="Earl A."/>
            <person name="Manson A."/>
            <person name="Gilmore M."/>
            <person name="Schwartman J."/>
            <person name="Shea T."/>
            <person name="Abouelleil A."/>
            <person name="Cao P."/>
            <person name="Chapman S."/>
            <person name="Cusick C."/>
            <person name="Young S."/>
            <person name="Neafsey D."/>
            <person name="Nusbaum C."/>
            <person name="Birren B."/>
        </authorList>
    </citation>
    <scope>NUCLEOTIDE SEQUENCE [LARGE SCALE GENOMIC DNA]</scope>
    <source>
        <strain evidence="1 2">DIV2402</strain>
    </source>
</reference>
<dbReference type="Proteomes" id="UP000664701">
    <property type="component" value="Chromosome"/>
</dbReference>
<dbReference type="InterPro" id="IPR038666">
    <property type="entry name" value="SSP1_head-tail_sf"/>
</dbReference>
<proteinExistence type="predicted"/>
<protein>
    <recommendedName>
        <fullName evidence="3">Phage head-tail adaptor</fullName>
    </recommendedName>
</protein>
<keyword evidence="2" id="KW-1185">Reference proteome</keyword>